<dbReference type="OrthoDB" id="2018133at2759"/>
<evidence type="ECO:0000256" key="3">
    <source>
        <dbReference type="ARBA" id="ARBA00022832"/>
    </source>
</evidence>
<keyword evidence="3" id="KW-0276">Fatty acid metabolism</keyword>
<dbReference type="EMBL" id="KQ964520">
    <property type="protein sequence ID" value="KXN69882.1"/>
    <property type="molecule type" value="Genomic_DNA"/>
</dbReference>
<dbReference type="PANTHER" id="PTHR11941">
    <property type="entry name" value="ENOYL-COA HYDRATASE-RELATED"/>
    <property type="match status" value="1"/>
</dbReference>
<dbReference type="GO" id="GO:0005739">
    <property type="term" value="C:mitochondrion"/>
    <property type="evidence" value="ECO:0007669"/>
    <property type="project" value="TreeGrafter"/>
</dbReference>
<dbReference type="PROSITE" id="PS00166">
    <property type="entry name" value="ENOYL_COA_HYDRATASE"/>
    <property type="match status" value="1"/>
</dbReference>
<evidence type="ECO:0000256" key="2">
    <source>
        <dbReference type="ARBA" id="ARBA00012076"/>
    </source>
</evidence>
<name>A0A137P4D6_CONC2</name>
<evidence type="ECO:0000313" key="8">
    <source>
        <dbReference type="EMBL" id="KXN69882.1"/>
    </source>
</evidence>
<dbReference type="FunFam" id="1.10.12.10:FF:000001">
    <property type="entry name" value="Probable enoyl-CoA hydratase, mitochondrial"/>
    <property type="match status" value="1"/>
</dbReference>
<dbReference type="OMA" id="EMQTKSY"/>
<dbReference type="Proteomes" id="UP000070444">
    <property type="component" value="Unassembled WGS sequence"/>
</dbReference>
<sequence length="268" mass="29012">MSSNKKTGAAVSKYQNILVEIRGSTGLITLNRPKQYNALCSPLMDELVHALRNFDSNKRVGAIVITGSEKAFAAGADLREMKDLSFEENYQNNYLGTWDNISKIRKPIIAAVNGFALGGGFEIAMMCDIIYAGESAKFGLPEVKIGTIPGCGGTQRLVRAVGKAKAMEMILAGNRKLTAHQAEAAGLVARVFPSNKVVDEAIALGEVISSNPSTIVKMAKESINQSYEQPLSSGLLFERRLFHSTFATDDTKEGMTAFVAKRAPKYKL</sequence>
<dbReference type="STRING" id="796925.A0A137P4D6"/>
<dbReference type="Gene3D" id="1.10.12.10">
    <property type="entry name" value="Lyase 2-enoyl-coa Hydratase, Chain A, domain 2"/>
    <property type="match status" value="1"/>
</dbReference>
<reference evidence="8 9" key="1">
    <citation type="journal article" date="2015" name="Genome Biol. Evol.">
        <title>Phylogenomic analyses indicate that early fungi evolved digesting cell walls of algal ancestors of land plants.</title>
        <authorList>
            <person name="Chang Y."/>
            <person name="Wang S."/>
            <person name="Sekimoto S."/>
            <person name="Aerts A.L."/>
            <person name="Choi C."/>
            <person name="Clum A."/>
            <person name="LaButti K.M."/>
            <person name="Lindquist E.A."/>
            <person name="Yee Ngan C."/>
            <person name="Ohm R.A."/>
            <person name="Salamov A.A."/>
            <person name="Grigoriev I.V."/>
            <person name="Spatafora J.W."/>
            <person name="Berbee M.L."/>
        </authorList>
    </citation>
    <scope>NUCLEOTIDE SEQUENCE [LARGE SCALE GENOMIC DNA]</scope>
    <source>
        <strain evidence="8 9">NRRL 28638</strain>
    </source>
</reference>
<dbReference type="Pfam" id="PF00378">
    <property type="entry name" value="ECH_1"/>
    <property type="match status" value="1"/>
</dbReference>
<keyword evidence="5" id="KW-0456">Lyase</keyword>
<dbReference type="AlphaFoldDB" id="A0A137P4D6"/>
<comment type="similarity">
    <text evidence="1 7">Belongs to the enoyl-CoA hydratase/isomerase family.</text>
</comment>
<dbReference type="SUPFAM" id="SSF52096">
    <property type="entry name" value="ClpP/crotonase"/>
    <property type="match status" value="1"/>
</dbReference>
<dbReference type="InterPro" id="IPR014748">
    <property type="entry name" value="Enoyl-CoA_hydra_C"/>
</dbReference>
<dbReference type="FunFam" id="3.90.226.10:FF:000019">
    <property type="entry name" value="Enoyl-CoA hydratase, mitochondrial"/>
    <property type="match status" value="1"/>
</dbReference>
<accession>A0A137P4D6</accession>
<keyword evidence="4" id="KW-0443">Lipid metabolism</keyword>
<dbReference type="GO" id="GO:0004300">
    <property type="term" value="F:enoyl-CoA hydratase activity"/>
    <property type="evidence" value="ECO:0007669"/>
    <property type="project" value="UniProtKB-EC"/>
</dbReference>
<organism evidence="8 9">
    <name type="scientific">Conidiobolus coronatus (strain ATCC 28846 / CBS 209.66 / NRRL 28638)</name>
    <name type="common">Delacroixia coronata</name>
    <dbReference type="NCBI Taxonomy" id="796925"/>
    <lineage>
        <taxon>Eukaryota</taxon>
        <taxon>Fungi</taxon>
        <taxon>Fungi incertae sedis</taxon>
        <taxon>Zoopagomycota</taxon>
        <taxon>Entomophthoromycotina</taxon>
        <taxon>Entomophthoromycetes</taxon>
        <taxon>Entomophthorales</taxon>
        <taxon>Ancylistaceae</taxon>
        <taxon>Conidiobolus</taxon>
    </lineage>
</organism>
<dbReference type="InterPro" id="IPR029045">
    <property type="entry name" value="ClpP/crotonase-like_dom_sf"/>
</dbReference>
<evidence type="ECO:0000256" key="4">
    <source>
        <dbReference type="ARBA" id="ARBA00023098"/>
    </source>
</evidence>
<dbReference type="GO" id="GO:0006635">
    <property type="term" value="P:fatty acid beta-oxidation"/>
    <property type="evidence" value="ECO:0007669"/>
    <property type="project" value="TreeGrafter"/>
</dbReference>
<evidence type="ECO:0000256" key="1">
    <source>
        <dbReference type="ARBA" id="ARBA00005254"/>
    </source>
</evidence>
<dbReference type="InterPro" id="IPR018376">
    <property type="entry name" value="Enoyl-CoA_hyd/isom_CS"/>
</dbReference>
<dbReference type="PANTHER" id="PTHR11941:SF54">
    <property type="entry name" value="ENOYL-COA HYDRATASE, MITOCHONDRIAL"/>
    <property type="match status" value="1"/>
</dbReference>
<dbReference type="Gene3D" id="3.90.226.10">
    <property type="entry name" value="2-enoyl-CoA Hydratase, Chain A, domain 1"/>
    <property type="match status" value="1"/>
</dbReference>
<gene>
    <name evidence="8" type="ORF">CONCODRAFT_50235</name>
</gene>
<evidence type="ECO:0000256" key="7">
    <source>
        <dbReference type="RuleBase" id="RU003707"/>
    </source>
</evidence>
<proteinExistence type="inferred from homology"/>
<dbReference type="EC" id="4.2.1.17" evidence="2"/>
<evidence type="ECO:0000256" key="6">
    <source>
        <dbReference type="ARBA" id="ARBA00073937"/>
    </source>
</evidence>
<dbReference type="InterPro" id="IPR001753">
    <property type="entry name" value="Enoyl-CoA_hydra/iso"/>
</dbReference>
<evidence type="ECO:0000313" key="9">
    <source>
        <dbReference type="Proteomes" id="UP000070444"/>
    </source>
</evidence>
<dbReference type="CDD" id="cd06558">
    <property type="entry name" value="crotonase-like"/>
    <property type="match status" value="1"/>
</dbReference>
<evidence type="ECO:0000256" key="5">
    <source>
        <dbReference type="ARBA" id="ARBA00023239"/>
    </source>
</evidence>
<protein>
    <recommendedName>
        <fullName evidence="6">Probable enoyl-CoA hydratase, mitochondrial</fullName>
        <ecNumber evidence="2">4.2.1.17</ecNumber>
    </recommendedName>
</protein>
<keyword evidence="9" id="KW-1185">Reference proteome</keyword>